<accession>A0ABW1MR03</accession>
<organism evidence="11 12">
    <name type="scientific">Streptomyces ochraceiscleroticus</name>
    <dbReference type="NCBI Taxonomy" id="47761"/>
    <lineage>
        <taxon>Bacteria</taxon>
        <taxon>Bacillati</taxon>
        <taxon>Actinomycetota</taxon>
        <taxon>Actinomycetes</taxon>
        <taxon>Kitasatosporales</taxon>
        <taxon>Streptomycetaceae</taxon>
        <taxon>Streptomyces</taxon>
    </lineage>
</organism>
<evidence type="ECO:0000256" key="5">
    <source>
        <dbReference type="ARBA" id="ARBA00022777"/>
    </source>
</evidence>
<keyword evidence="5 11" id="KW-0418">Kinase</keyword>
<evidence type="ECO:0000256" key="2">
    <source>
        <dbReference type="ARBA" id="ARBA00022527"/>
    </source>
</evidence>
<dbReference type="GO" id="GO:0004674">
    <property type="term" value="F:protein serine/threonine kinase activity"/>
    <property type="evidence" value="ECO:0007669"/>
    <property type="project" value="UniProtKB-EC"/>
</dbReference>
<evidence type="ECO:0000256" key="9">
    <source>
        <dbReference type="SAM" id="Phobius"/>
    </source>
</evidence>
<reference evidence="12" key="1">
    <citation type="journal article" date="2019" name="Int. J. Syst. Evol. Microbiol.">
        <title>The Global Catalogue of Microorganisms (GCM) 10K type strain sequencing project: providing services to taxonomists for standard genome sequencing and annotation.</title>
        <authorList>
            <consortium name="The Broad Institute Genomics Platform"/>
            <consortium name="The Broad Institute Genome Sequencing Center for Infectious Disease"/>
            <person name="Wu L."/>
            <person name="Ma J."/>
        </authorList>
    </citation>
    <scope>NUCLEOTIDE SEQUENCE [LARGE SCALE GENOMIC DNA]</scope>
    <source>
        <strain evidence="12">CGMCC 1.15180</strain>
    </source>
</reference>
<dbReference type="InterPro" id="IPR000719">
    <property type="entry name" value="Prot_kinase_dom"/>
</dbReference>
<dbReference type="SMART" id="SM00220">
    <property type="entry name" value="S_TKc"/>
    <property type="match status" value="1"/>
</dbReference>
<proteinExistence type="predicted"/>
<evidence type="ECO:0000256" key="3">
    <source>
        <dbReference type="ARBA" id="ARBA00022679"/>
    </source>
</evidence>
<dbReference type="PANTHER" id="PTHR43289">
    <property type="entry name" value="MITOGEN-ACTIVATED PROTEIN KINASE KINASE KINASE 20-RELATED"/>
    <property type="match status" value="1"/>
</dbReference>
<dbReference type="PROSITE" id="PS50011">
    <property type="entry name" value="PROTEIN_KINASE_DOM"/>
    <property type="match status" value="1"/>
</dbReference>
<feature type="compositionally biased region" description="Basic and acidic residues" evidence="8">
    <location>
        <begin position="398"/>
        <end position="408"/>
    </location>
</feature>
<evidence type="ECO:0000313" key="11">
    <source>
        <dbReference type="EMBL" id="MFC6065840.1"/>
    </source>
</evidence>
<dbReference type="RefSeq" id="WP_382467485.1">
    <property type="nucleotide sequence ID" value="NZ_JBHSPX010000007.1"/>
</dbReference>
<keyword evidence="9" id="KW-1133">Transmembrane helix</keyword>
<dbReference type="Proteomes" id="UP001596139">
    <property type="component" value="Unassembled WGS sequence"/>
</dbReference>
<feature type="domain" description="Protein kinase" evidence="10">
    <location>
        <begin position="15"/>
        <end position="272"/>
    </location>
</feature>
<feature type="compositionally biased region" description="Pro residues" evidence="8">
    <location>
        <begin position="538"/>
        <end position="556"/>
    </location>
</feature>
<protein>
    <recommendedName>
        <fullName evidence="1">non-specific serine/threonine protein kinase</fullName>
        <ecNumber evidence="1">2.7.11.1</ecNumber>
    </recommendedName>
</protein>
<dbReference type="PANTHER" id="PTHR43289:SF6">
    <property type="entry name" value="SERINE_THREONINE-PROTEIN KINASE NEKL-3"/>
    <property type="match status" value="1"/>
</dbReference>
<feature type="compositionally biased region" description="Gly residues" evidence="8">
    <location>
        <begin position="602"/>
        <end position="611"/>
    </location>
</feature>
<keyword evidence="2" id="KW-0723">Serine/threonine-protein kinase</keyword>
<dbReference type="PROSITE" id="PS00108">
    <property type="entry name" value="PROTEIN_KINASE_ST"/>
    <property type="match status" value="1"/>
</dbReference>
<comment type="caution">
    <text evidence="11">The sequence shown here is derived from an EMBL/GenBank/DDBJ whole genome shotgun (WGS) entry which is preliminary data.</text>
</comment>
<dbReference type="Pfam" id="PF00069">
    <property type="entry name" value="Pkinase"/>
    <property type="match status" value="1"/>
</dbReference>
<dbReference type="SUPFAM" id="SSF56112">
    <property type="entry name" value="Protein kinase-like (PK-like)"/>
    <property type="match status" value="1"/>
</dbReference>
<keyword evidence="3 11" id="KW-0808">Transferase</keyword>
<dbReference type="Gene3D" id="3.30.200.20">
    <property type="entry name" value="Phosphorylase Kinase, domain 1"/>
    <property type="match status" value="1"/>
</dbReference>
<dbReference type="InterPro" id="IPR011009">
    <property type="entry name" value="Kinase-like_dom_sf"/>
</dbReference>
<keyword evidence="12" id="KW-1185">Reference proteome</keyword>
<feature type="transmembrane region" description="Helical" evidence="9">
    <location>
        <begin position="333"/>
        <end position="355"/>
    </location>
</feature>
<keyword evidence="6 7" id="KW-0067">ATP-binding</keyword>
<evidence type="ECO:0000256" key="1">
    <source>
        <dbReference type="ARBA" id="ARBA00012513"/>
    </source>
</evidence>
<dbReference type="EMBL" id="JBHSPX010000007">
    <property type="protein sequence ID" value="MFC6065840.1"/>
    <property type="molecule type" value="Genomic_DNA"/>
</dbReference>
<evidence type="ECO:0000313" key="12">
    <source>
        <dbReference type="Proteomes" id="UP001596139"/>
    </source>
</evidence>
<keyword evidence="9" id="KW-0812">Transmembrane</keyword>
<feature type="region of interest" description="Disordered" evidence="8">
    <location>
        <begin position="361"/>
        <end position="413"/>
    </location>
</feature>
<evidence type="ECO:0000256" key="8">
    <source>
        <dbReference type="SAM" id="MobiDB-lite"/>
    </source>
</evidence>
<feature type="compositionally biased region" description="Pro residues" evidence="8">
    <location>
        <begin position="311"/>
        <end position="325"/>
    </location>
</feature>
<dbReference type="InterPro" id="IPR017441">
    <property type="entry name" value="Protein_kinase_ATP_BS"/>
</dbReference>
<gene>
    <name evidence="11" type="ORF">ACFP4F_25325</name>
</gene>
<feature type="compositionally biased region" description="Low complexity" evidence="8">
    <location>
        <begin position="557"/>
        <end position="576"/>
    </location>
</feature>
<dbReference type="EC" id="2.7.11.1" evidence="1"/>
<dbReference type="InterPro" id="IPR008271">
    <property type="entry name" value="Ser/Thr_kinase_AS"/>
</dbReference>
<dbReference type="CDD" id="cd14014">
    <property type="entry name" value="STKc_PknB_like"/>
    <property type="match status" value="1"/>
</dbReference>
<dbReference type="PROSITE" id="PS00107">
    <property type="entry name" value="PROTEIN_KINASE_ATP"/>
    <property type="match status" value="1"/>
</dbReference>
<feature type="region of interest" description="Disordered" evidence="8">
    <location>
        <begin position="527"/>
        <end position="623"/>
    </location>
</feature>
<name>A0ABW1MR03_9ACTN</name>
<keyword evidence="4 7" id="KW-0547">Nucleotide-binding</keyword>
<feature type="binding site" evidence="7">
    <location>
        <position position="44"/>
    </location>
    <ligand>
        <name>ATP</name>
        <dbReference type="ChEBI" id="CHEBI:30616"/>
    </ligand>
</feature>
<dbReference type="Gene3D" id="1.10.510.10">
    <property type="entry name" value="Transferase(Phosphotransferase) domain 1"/>
    <property type="match status" value="1"/>
</dbReference>
<feature type="compositionally biased region" description="Low complexity" evidence="8">
    <location>
        <begin position="364"/>
        <end position="381"/>
    </location>
</feature>
<keyword evidence="9" id="KW-0472">Membrane</keyword>
<feature type="region of interest" description="Disordered" evidence="8">
    <location>
        <begin position="292"/>
        <end position="329"/>
    </location>
</feature>
<sequence>MDTGAGNERVLAGRYRLLDELGRGGMGAVWRARDELLGREVAVKEVRVPRELPAHEERLLYARLEREGRAAARIAHRNVVTVFDVVTESGRPWVVMELVRGLSLAEALAADGPLSPMRAARIGAEVLAALRVAHAAGVLHRDVKPGNVLLANDGRVVLTDFGIATVEGSSALTLTGELIGSPEFLAPERALGRTPGPESDLWSLGVMLYAAVEGAPPFHEETPLGTMRALVDEELPPPRRAGPLAPVLAGLLRKDPRERLAAEEAAGMLAAVASGGQPATVTAAAPPLPYSPTLAAPGPAEKTVASGRAPGAPPPGTYGPHAAPPPRRRRRSAFGLAATALTVALAAGGAAWALLGGNGGPGPGAADRTASASARPGSSAGQDAERGYGSEEPGADGAGEREDGDGGGRRTAPPAVTVAVVVSTVRGSYTGSCPPAAGAAPAFSAVITVSRGPAEVVYRWRSDGERGHDGNWRRARFPGHGSQRVTVGHTETAYEADGTRAGRVGVQVRSPKAVASNRAAFSLTCEREAPGGGASPAPSSPEPVPTDTPPGPPPTETTPSPTDTGPSPTDTGPSPTYGGGSPSGGESAPSEDEGSASRGEGAPSGGDGSWYGGSHAVARNTGR</sequence>
<evidence type="ECO:0000256" key="4">
    <source>
        <dbReference type="ARBA" id="ARBA00022741"/>
    </source>
</evidence>
<evidence type="ECO:0000259" key="10">
    <source>
        <dbReference type="PROSITE" id="PS50011"/>
    </source>
</evidence>
<evidence type="ECO:0000256" key="6">
    <source>
        <dbReference type="ARBA" id="ARBA00022840"/>
    </source>
</evidence>
<evidence type="ECO:0000256" key="7">
    <source>
        <dbReference type="PROSITE-ProRule" id="PRU10141"/>
    </source>
</evidence>